<evidence type="ECO:0000256" key="1">
    <source>
        <dbReference type="RuleBase" id="RU365031"/>
    </source>
</evidence>
<dbReference type="Pfam" id="PF02522">
    <property type="entry name" value="Antibiotic_NAT"/>
    <property type="match status" value="1"/>
</dbReference>
<reference evidence="2 3" key="1">
    <citation type="journal article" date="2013" name="ISME J.">
        <title>Multifactorial diversity sustains microbial community stability.</title>
        <authorList>
            <person name="Erkus O."/>
            <person name="de Jager V.C."/>
            <person name="Spus M."/>
            <person name="van Alen-Boerrigter I.J."/>
            <person name="van Rijswijck I.M."/>
            <person name="Hazelwood L."/>
            <person name="Janssen P.W."/>
            <person name="van Hijum S.A."/>
            <person name="Kleerebezem M."/>
            <person name="Smid E.J."/>
        </authorList>
    </citation>
    <scope>NUCLEOTIDE SEQUENCE [LARGE SCALE GENOMIC DNA]</scope>
    <source>
        <strain evidence="2 3">TIFN3</strain>
    </source>
</reference>
<gene>
    <name evidence="2" type="ORF">LLT3_02650</name>
</gene>
<comment type="catalytic activity">
    <reaction evidence="1">
        <text>a 2-deoxystreptamine antibiotic + acetyl-CoA = an N(3)-acetyl-2-deoxystreptamine antibiotic + CoA + H(+)</text>
        <dbReference type="Rhea" id="RHEA:12665"/>
        <dbReference type="ChEBI" id="CHEBI:15378"/>
        <dbReference type="ChEBI" id="CHEBI:57287"/>
        <dbReference type="ChEBI" id="CHEBI:57288"/>
        <dbReference type="ChEBI" id="CHEBI:57921"/>
        <dbReference type="ChEBI" id="CHEBI:77452"/>
        <dbReference type="EC" id="2.3.1.81"/>
    </reaction>
</comment>
<keyword evidence="1" id="KW-0012">Acyltransferase</keyword>
<dbReference type="InterPro" id="IPR028345">
    <property type="entry name" value="Antibiotic_NAT-like"/>
</dbReference>
<name>T0VIH4_LACLC</name>
<dbReference type="AlphaFoldDB" id="T0VIH4"/>
<feature type="non-terminal residue" evidence="2">
    <location>
        <position position="1"/>
    </location>
</feature>
<evidence type="ECO:0000313" key="3">
    <source>
        <dbReference type="Proteomes" id="UP000015664"/>
    </source>
</evidence>
<sequence>QYLSQIRTIHLAEHYLNRKTIIQSSYVLKNLKKSRVIFKDIPLDIYDDFLEFQRYFESKNEINRRKIYKGYLSVYNFRDVVEQAIEYYKLKDFIEGNNRSSQ</sequence>
<accession>T0VIH4</accession>
<keyword evidence="1" id="KW-0046">Antibiotic resistance</keyword>
<dbReference type="SUPFAM" id="SSF110710">
    <property type="entry name" value="TTHA0583/YokD-like"/>
    <property type="match status" value="1"/>
</dbReference>
<dbReference type="InterPro" id="IPR003679">
    <property type="entry name" value="Amioglycoside_AcTrfase"/>
</dbReference>
<comment type="similarity">
    <text evidence="1">Belongs to the antibiotic N-acetyltransferase family.</text>
</comment>
<organism evidence="2 3">
    <name type="scientific">Lactococcus cremoris subsp. cremoris TIFN3</name>
    <dbReference type="NCBI Taxonomy" id="1234873"/>
    <lineage>
        <taxon>Bacteria</taxon>
        <taxon>Bacillati</taxon>
        <taxon>Bacillota</taxon>
        <taxon>Bacilli</taxon>
        <taxon>Lactobacillales</taxon>
        <taxon>Streptococcaceae</taxon>
        <taxon>Lactococcus</taxon>
        <taxon>Lactococcus cremoris subsp. cremoris</taxon>
    </lineage>
</organism>
<comment type="caution">
    <text evidence="2">The sequence shown here is derived from an EMBL/GenBank/DDBJ whole genome shotgun (WGS) entry which is preliminary data.</text>
</comment>
<evidence type="ECO:0000313" key="2">
    <source>
        <dbReference type="EMBL" id="EQC95776.1"/>
    </source>
</evidence>
<protein>
    <recommendedName>
        <fullName evidence="1">Aminoglycoside N(3)-acetyltransferase</fullName>
        <ecNumber evidence="1">2.3.1.-</ecNumber>
    </recommendedName>
</protein>
<dbReference type="EMBL" id="ATBE01000046">
    <property type="protein sequence ID" value="EQC95776.1"/>
    <property type="molecule type" value="Genomic_DNA"/>
</dbReference>
<dbReference type="EC" id="2.3.1.-" evidence="1"/>
<proteinExistence type="inferred from homology"/>
<dbReference type="PATRIC" id="fig|1234873.3.peg.617"/>
<dbReference type="GO" id="GO:0046677">
    <property type="term" value="P:response to antibiotic"/>
    <property type="evidence" value="ECO:0007669"/>
    <property type="project" value="UniProtKB-KW"/>
</dbReference>
<keyword evidence="1" id="KW-0808">Transferase</keyword>
<dbReference type="Proteomes" id="UP000015664">
    <property type="component" value="Unassembled WGS sequence"/>
</dbReference>
<dbReference type="GO" id="GO:0046353">
    <property type="term" value="F:aminoglycoside 3-N-acetyltransferase activity"/>
    <property type="evidence" value="ECO:0007669"/>
    <property type="project" value="UniProtKB-EC"/>
</dbReference>